<dbReference type="Proteomes" id="UP000644749">
    <property type="component" value="Unassembled WGS sequence"/>
</dbReference>
<evidence type="ECO:0000313" key="2">
    <source>
        <dbReference type="EMBL" id="MBL3674243.1"/>
    </source>
</evidence>
<protein>
    <submittedName>
        <fullName evidence="2">Uncharacterized protein</fullName>
    </submittedName>
</protein>
<organism evidence="2 3">
    <name type="scientific">Paracoccus aerius</name>
    <dbReference type="NCBI Taxonomy" id="1915382"/>
    <lineage>
        <taxon>Bacteria</taxon>
        <taxon>Pseudomonadati</taxon>
        <taxon>Pseudomonadota</taxon>
        <taxon>Alphaproteobacteria</taxon>
        <taxon>Rhodobacterales</taxon>
        <taxon>Paracoccaceae</taxon>
        <taxon>Paracoccus</taxon>
    </lineage>
</organism>
<accession>A0ABS1S686</accession>
<comment type="caution">
    <text evidence="2">The sequence shown here is derived from an EMBL/GenBank/DDBJ whole genome shotgun (WGS) entry which is preliminary data.</text>
</comment>
<sequence length="66" mass="7179">MLILKLAQEVTMSDKEQGVPDDLEKDQTTRPSLRKGDGPIKPSGTARQPRFDRKTGAGPASDDPTE</sequence>
<keyword evidence="3" id="KW-1185">Reference proteome</keyword>
<proteinExistence type="predicted"/>
<feature type="region of interest" description="Disordered" evidence="1">
    <location>
        <begin position="1"/>
        <end position="66"/>
    </location>
</feature>
<gene>
    <name evidence="2" type="ORF">JL111_12170</name>
</gene>
<evidence type="ECO:0000256" key="1">
    <source>
        <dbReference type="SAM" id="MobiDB-lite"/>
    </source>
</evidence>
<evidence type="ECO:0000313" key="3">
    <source>
        <dbReference type="Proteomes" id="UP000644749"/>
    </source>
</evidence>
<dbReference type="EMBL" id="JAESHT010000009">
    <property type="protein sequence ID" value="MBL3674243.1"/>
    <property type="molecule type" value="Genomic_DNA"/>
</dbReference>
<dbReference type="RefSeq" id="WP_202380172.1">
    <property type="nucleotide sequence ID" value="NZ_JBHSUR010000003.1"/>
</dbReference>
<reference evidence="2 3" key="1">
    <citation type="submission" date="2021-01" db="EMBL/GenBank/DDBJ databases">
        <title>011410 draft genome.</title>
        <authorList>
            <person name="Lang L."/>
        </authorList>
    </citation>
    <scope>NUCLEOTIDE SEQUENCE [LARGE SCALE GENOMIC DNA]</scope>
    <source>
        <strain evidence="2 3">KCTC 42845</strain>
    </source>
</reference>
<name>A0ABS1S686_9RHOB</name>